<name>A0A9D5QD92_UNCW3</name>
<dbReference type="GO" id="GO:0071555">
    <property type="term" value="P:cell wall organization"/>
    <property type="evidence" value="ECO:0007669"/>
    <property type="project" value="UniProtKB-KW"/>
</dbReference>
<dbReference type="HAMAP" id="MF_00038">
    <property type="entry name" value="MraY"/>
    <property type="match status" value="1"/>
</dbReference>
<feature type="transmembrane region" description="Helical" evidence="7">
    <location>
        <begin position="297"/>
        <end position="322"/>
    </location>
</feature>
<dbReference type="EC" id="2.7.8.13" evidence="7 8"/>
<accession>A0A9D5QD92</accession>
<dbReference type="AlphaFoldDB" id="A0A9D5QD92"/>
<feature type="transmembrane region" description="Helical" evidence="7">
    <location>
        <begin position="272"/>
        <end position="291"/>
    </location>
</feature>
<dbReference type="GO" id="GO:0008963">
    <property type="term" value="F:phospho-N-acetylmuramoyl-pentapeptide-transferase activity"/>
    <property type="evidence" value="ECO:0007669"/>
    <property type="project" value="UniProtKB-UniRule"/>
</dbReference>
<keyword evidence="7" id="KW-0133">Cell shape</keyword>
<evidence type="ECO:0000256" key="7">
    <source>
        <dbReference type="HAMAP-Rule" id="MF_00038"/>
    </source>
</evidence>
<keyword evidence="7 9" id="KW-0479">Metal-binding</keyword>
<evidence type="ECO:0000256" key="8">
    <source>
        <dbReference type="NCBIfam" id="TIGR00445"/>
    </source>
</evidence>
<dbReference type="InterPro" id="IPR018480">
    <property type="entry name" value="PNAcMuramoyl-5peptid_Trfase_CS"/>
</dbReference>
<evidence type="ECO:0000256" key="3">
    <source>
        <dbReference type="ARBA" id="ARBA00022679"/>
    </source>
</evidence>
<evidence type="ECO:0000256" key="6">
    <source>
        <dbReference type="ARBA" id="ARBA00023136"/>
    </source>
</evidence>
<proteinExistence type="inferred from homology"/>
<feature type="binding site" evidence="9">
    <location>
        <position position="276"/>
    </location>
    <ligand>
        <name>Mg(2+)</name>
        <dbReference type="ChEBI" id="CHEBI:18420"/>
    </ligand>
</feature>
<dbReference type="Pfam" id="PF00953">
    <property type="entry name" value="Glycos_transf_4"/>
    <property type="match status" value="1"/>
</dbReference>
<evidence type="ECO:0000256" key="2">
    <source>
        <dbReference type="ARBA" id="ARBA00005583"/>
    </source>
</evidence>
<dbReference type="PROSITE" id="PS01348">
    <property type="entry name" value="MRAY_2"/>
    <property type="match status" value="1"/>
</dbReference>
<dbReference type="EMBL" id="WJKJ01000223">
    <property type="protein sequence ID" value="MBD3364872.1"/>
    <property type="molecule type" value="Genomic_DNA"/>
</dbReference>
<feature type="transmembrane region" description="Helical" evidence="7">
    <location>
        <begin position="248"/>
        <end position="265"/>
    </location>
</feature>
<evidence type="ECO:0000256" key="9">
    <source>
        <dbReference type="PIRSR" id="PIRSR600715-1"/>
    </source>
</evidence>
<evidence type="ECO:0000256" key="1">
    <source>
        <dbReference type="ARBA" id="ARBA00004141"/>
    </source>
</evidence>
<dbReference type="Pfam" id="PF10555">
    <property type="entry name" value="MraY_sig1"/>
    <property type="match status" value="1"/>
</dbReference>
<keyword evidence="7" id="KW-0131">Cell cycle</keyword>
<dbReference type="Proteomes" id="UP000630660">
    <property type="component" value="Unassembled WGS sequence"/>
</dbReference>
<gene>
    <name evidence="7" type="primary">mraY</name>
    <name evidence="10" type="ORF">GF359_06620</name>
</gene>
<keyword evidence="7" id="KW-0132">Cell division</keyword>
<dbReference type="NCBIfam" id="TIGR00445">
    <property type="entry name" value="mraY"/>
    <property type="match status" value="1"/>
</dbReference>
<protein>
    <recommendedName>
        <fullName evidence="7 8">Phospho-N-acetylmuramoyl-pentapeptide-transferase</fullName>
        <ecNumber evidence="7 8">2.7.8.13</ecNumber>
    </recommendedName>
    <alternativeName>
        <fullName evidence="7">UDP-MurNAc-pentapeptide phosphotransferase</fullName>
    </alternativeName>
</protein>
<feature type="transmembrane region" description="Helical" evidence="7">
    <location>
        <begin position="349"/>
        <end position="368"/>
    </location>
</feature>
<dbReference type="InterPro" id="IPR000715">
    <property type="entry name" value="Glycosyl_transferase_4"/>
</dbReference>
<dbReference type="GO" id="GO:0051301">
    <property type="term" value="P:cell division"/>
    <property type="evidence" value="ECO:0007669"/>
    <property type="project" value="UniProtKB-KW"/>
</dbReference>
<comment type="cofactor">
    <cofactor evidence="7 9">
        <name>Mg(2+)</name>
        <dbReference type="ChEBI" id="CHEBI:18420"/>
    </cofactor>
</comment>
<evidence type="ECO:0000313" key="11">
    <source>
        <dbReference type="Proteomes" id="UP000630660"/>
    </source>
</evidence>
<feature type="binding site" evidence="9">
    <location>
        <position position="201"/>
    </location>
    <ligand>
        <name>Mg(2+)</name>
        <dbReference type="ChEBI" id="CHEBI:18420"/>
    </ligand>
</feature>
<feature type="transmembrane region" description="Helical" evidence="7">
    <location>
        <begin position="101"/>
        <end position="122"/>
    </location>
</feature>
<keyword evidence="5 7" id="KW-1133">Transmembrane helix</keyword>
<dbReference type="PANTHER" id="PTHR22926">
    <property type="entry name" value="PHOSPHO-N-ACETYLMURAMOYL-PENTAPEPTIDE-TRANSFERASE"/>
    <property type="match status" value="1"/>
</dbReference>
<dbReference type="PROSITE" id="PS01347">
    <property type="entry name" value="MRAY_1"/>
    <property type="match status" value="1"/>
</dbReference>
<dbReference type="GO" id="GO:0005886">
    <property type="term" value="C:plasma membrane"/>
    <property type="evidence" value="ECO:0007669"/>
    <property type="project" value="UniProtKB-SubCell"/>
</dbReference>
<keyword evidence="7 9" id="KW-0460">Magnesium</keyword>
<reference evidence="10" key="1">
    <citation type="submission" date="2019-11" db="EMBL/GenBank/DDBJ databases">
        <title>Microbial mats filling the niche in hypersaline microbial mats.</title>
        <authorList>
            <person name="Wong H.L."/>
            <person name="Macleod F.I."/>
            <person name="White R.A. III"/>
            <person name="Burns B.P."/>
        </authorList>
    </citation>
    <scope>NUCLEOTIDE SEQUENCE</scope>
    <source>
        <strain evidence="10">Bin_327</strain>
    </source>
</reference>
<dbReference type="GO" id="GO:0009252">
    <property type="term" value="P:peptidoglycan biosynthetic process"/>
    <property type="evidence" value="ECO:0007669"/>
    <property type="project" value="UniProtKB-UniRule"/>
</dbReference>
<dbReference type="CDD" id="cd06852">
    <property type="entry name" value="GT_MraY"/>
    <property type="match status" value="1"/>
</dbReference>
<keyword evidence="3 7" id="KW-0808">Transferase</keyword>
<feature type="transmembrane region" description="Helical" evidence="7">
    <location>
        <begin position="174"/>
        <end position="196"/>
    </location>
</feature>
<dbReference type="GO" id="GO:0046872">
    <property type="term" value="F:metal ion binding"/>
    <property type="evidence" value="ECO:0007669"/>
    <property type="project" value="UniProtKB-KW"/>
</dbReference>
<keyword evidence="7" id="KW-0961">Cell wall biogenesis/degradation</keyword>
<dbReference type="InterPro" id="IPR003524">
    <property type="entry name" value="PNAcMuramoyl-5peptid_Trfase"/>
</dbReference>
<feature type="transmembrane region" description="Helical" evidence="7">
    <location>
        <begin position="78"/>
        <end position="95"/>
    </location>
</feature>
<evidence type="ECO:0000256" key="4">
    <source>
        <dbReference type="ARBA" id="ARBA00022692"/>
    </source>
</evidence>
<comment type="subcellular location">
    <subcellularLocation>
        <location evidence="7">Cell membrane</location>
        <topology evidence="7">Multi-pass membrane protein</topology>
    </subcellularLocation>
    <subcellularLocation>
        <location evidence="1">Membrane</location>
        <topology evidence="1">Multi-pass membrane protein</topology>
    </subcellularLocation>
</comment>
<evidence type="ECO:0000256" key="5">
    <source>
        <dbReference type="ARBA" id="ARBA00022989"/>
    </source>
</evidence>
<keyword evidence="7" id="KW-0573">Peptidoglycan synthesis</keyword>
<keyword evidence="4 7" id="KW-0812">Transmembrane</keyword>
<feature type="transmembrane region" description="Helical" evidence="7">
    <location>
        <begin position="134"/>
        <end position="154"/>
    </location>
</feature>
<dbReference type="PANTHER" id="PTHR22926:SF5">
    <property type="entry name" value="PHOSPHO-N-ACETYLMURAMOYL-PENTAPEPTIDE-TRANSFERASE HOMOLOG"/>
    <property type="match status" value="1"/>
</dbReference>
<sequence length="371" mass="40377">MGESVIYLLAERLLPLFPQANLFTYITFRAALGAGFAILLILIFGRSVVRKIKRMALGEHIYEELPDGHRKKAGTPSMGGLMIVGAIILSLLIFADITNPYVIVSLAILLGMGSLGFADDYVKLRKHKRGIKLRWKLVAQIAFALGISVIMYMLPDFFYPGQEALRSQTNVLFLKNYVIQIGVFYILLNTFLIVGAGNGVNFADGLDGLAIGLLAIAAGAYAVLAYVAGNVNISAYLDVLYVAKAGEMAIVCATIVGAGLGFLWFNTHPASIFMGDTGSLPLGALMGFIAVVVKQEILLGIIGGVFVLEVISVILQIIWFRASKGKKRLFKMAPLHHHFELAGWVESKIVVRFWIWGILFALAGLATLKVR</sequence>
<comment type="caution">
    <text evidence="10">The sequence shown here is derived from an EMBL/GenBank/DDBJ whole genome shotgun (WGS) entry which is preliminary data.</text>
</comment>
<feature type="transmembrane region" description="Helical" evidence="7">
    <location>
        <begin position="22"/>
        <end position="45"/>
    </location>
</feature>
<comment type="function">
    <text evidence="7">Catalyzes the initial step of the lipid cycle reactions in the biosynthesis of the cell wall peptidoglycan: transfers peptidoglycan precursor phospho-MurNAc-pentapeptide from UDP-MurNAc-pentapeptide onto the lipid carrier undecaprenyl phosphate, yielding undecaprenyl-pyrophosphoryl-MurNAc-pentapeptide, known as lipid I.</text>
</comment>
<comment type="catalytic activity">
    <reaction evidence="7">
        <text>UDP-N-acetyl-alpha-D-muramoyl-L-alanyl-gamma-D-glutamyl-meso-2,6-diaminopimeloyl-D-alanyl-D-alanine + di-trans,octa-cis-undecaprenyl phosphate = di-trans,octa-cis-undecaprenyl diphospho-N-acetyl-alpha-D-muramoyl-L-alanyl-D-glutamyl-meso-2,6-diaminopimeloyl-D-alanyl-D-alanine + UMP</text>
        <dbReference type="Rhea" id="RHEA:28386"/>
        <dbReference type="ChEBI" id="CHEBI:57865"/>
        <dbReference type="ChEBI" id="CHEBI:60392"/>
        <dbReference type="ChEBI" id="CHEBI:61386"/>
        <dbReference type="ChEBI" id="CHEBI:61387"/>
        <dbReference type="EC" id="2.7.8.13"/>
    </reaction>
</comment>
<keyword evidence="7" id="KW-1003">Cell membrane</keyword>
<comment type="similarity">
    <text evidence="2 7">Belongs to the glycosyltransferase 4 family. MraY subfamily.</text>
</comment>
<dbReference type="GO" id="GO:0008360">
    <property type="term" value="P:regulation of cell shape"/>
    <property type="evidence" value="ECO:0007669"/>
    <property type="project" value="UniProtKB-KW"/>
</dbReference>
<comment type="pathway">
    <text evidence="7">Cell wall biogenesis; peptidoglycan biosynthesis.</text>
</comment>
<feature type="transmembrane region" description="Helical" evidence="7">
    <location>
        <begin position="208"/>
        <end position="228"/>
    </location>
</feature>
<keyword evidence="6 7" id="KW-0472">Membrane</keyword>
<organism evidence="10 11">
    <name type="scientific">candidate division WOR-3 bacterium</name>
    <dbReference type="NCBI Taxonomy" id="2052148"/>
    <lineage>
        <taxon>Bacteria</taxon>
        <taxon>Bacteria division WOR-3</taxon>
    </lineage>
</organism>
<evidence type="ECO:0000313" key="10">
    <source>
        <dbReference type="EMBL" id="MBD3364872.1"/>
    </source>
</evidence>